<protein>
    <submittedName>
        <fullName evidence="1">Uncharacterized protein</fullName>
    </submittedName>
</protein>
<reference evidence="1 2" key="1">
    <citation type="submission" date="2014-04" db="EMBL/GenBank/DDBJ databases">
        <authorList>
            <consortium name="DOE Joint Genome Institute"/>
            <person name="Kuo A."/>
            <person name="Tarkka M."/>
            <person name="Buscot F."/>
            <person name="Kohler A."/>
            <person name="Nagy L.G."/>
            <person name="Floudas D."/>
            <person name="Copeland A."/>
            <person name="Barry K.W."/>
            <person name="Cichocki N."/>
            <person name="Veneault-Fourrey C."/>
            <person name="LaButti K."/>
            <person name="Lindquist E.A."/>
            <person name="Lipzen A."/>
            <person name="Lundell T."/>
            <person name="Morin E."/>
            <person name="Murat C."/>
            <person name="Sun H."/>
            <person name="Tunlid A."/>
            <person name="Henrissat B."/>
            <person name="Grigoriev I.V."/>
            <person name="Hibbett D.S."/>
            <person name="Martin F."/>
            <person name="Nordberg H.P."/>
            <person name="Cantor M.N."/>
            <person name="Hua S.X."/>
        </authorList>
    </citation>
    <scope>NUCLEOTIDE SEQUENCE [LARGE SCALE GENOMIC DNA]</scope>
    <source>
        <strain evidence="1 2">F 1598</strain>
    </source>
</reference>
<evidence type="ECO:0000313" key="1">
    <source>
        <dbReference type="EMBL" id="KIM90766.1"/>
    </source>
</evidence>
<dbReference type="InParanoid" id="A0A0C3GJE2"/>
<evidence type="ECO:0000313" key="2">
    <source>
        <dbReference type="Proteomes" id="UP000054166"/>
    </source>
</evidence>
<reference evidence="2" key="2">
    <citation type="submission" date="2015-01" db="EMBL/GenBank/DDBJ databases">
        <title>Evolutionary Origins and Diversification of the Mycorrhizal Mutualists.</title>
        <authorList>
            <consortium name="DOE Joint Genome Institute"/>
            <consortium name="Mycorrhizal Genomics Consortium"/>
            <person name="Kohler A."/>
            <person name="Kuo A."/>
            <person name="Nagy L.G."/>
            <person name="Floudas D."/>
            <person name="Copeland A."/>
            <person name="Barry K.W."/>
            <person name="Cichocki N."/>
            <person name="Veneault-Fourrey C."/>
            <person name="LaButti K."/>
            <person name="Lindquist E.A."/>
            <person name="Lipzen A."/>
            <person name="Lundell T."/>
            <person name="Morin E."/>
            <person name="Murat C."/>
            <person name="Riley R."/>
            <person name="Ohm R."/>
            <person name="Sun H."/>
            <person name="Tunlid A."/>
            <person name="Henrissat B."/>
            <person name="Grigoriev I.V."/>
            <person name="Hibbett D.S."/>
            <person name="Martin F."/>
        </authorList>
    </citation>
    <scope>NUCLEOTIDE SEQUENCE [LARGE SCALE GENOMIC DNA]</scope>
    <source>
        <strain evidence="2">F 1598</strain>
    </source>
</reference>
<dbReference type="Proteomes" id="UP000054166">
    <property type="component" value="Unassembled WGS sequence"/>
</dbReference>
<gene>
    <name evidence="1" type="ORF">PILCRDRAFT_146374</name>
</gene>
<sequence>MKNAPVRYSYSQQARAETTVHAQYTFSSYDVHYGFAYRLYKLIVCTERLYRTIVTLGSFFVSTAARVDRKINGLQKFEFRCEPSQLEDDNLLGRPHCYDAACRTSHRMDERVACHCSSRYQWPIEDHAR</sequence>
<dbReference type="EMBL" id="KN832972">
    <property type="protein sequence ID" value="KIM90766.1"/>
    <property type="molecule type" value="Genomic_DNA"/>
</dbReference>
<proteinExistence type="predicted"/>
<organism evidence="1 2">
    <name type="scientific">Piloderma croceum (strain F 1598)</name>
    <dbReference type="NCBI Taxonomy" id="765440"/>
    <lineage>
        <taxon>Eukaryota</taxon>
        <taxon>Fungi</taxon>
        <taxon>Dikarya</taxon>
        <taxon>Basidiomycota</taxon>
        <taxon>Agaricomycotina</taxon>
        <taxon>Agaricomycetes</taxon>
        <taxon>Agaricomycetidae</taxon>
        <taxon>Atheliales</taxon>
        <taxon>Atheliaceae</taxon>
        <taxon>Piloderma</taxon>
    </lineage>
</organism>
<name>A0A0C3GJE2_PILCF</name>
<accession>A0A0C3GJE2</accession>
<keyword evidence="2" id="KW-1185">Reference proteome</keyword>
<dbReference type="HOGENOM" id="CLU_1949616_0_0_1"/>
<dbReference type="AlphaFoldDB" id="A0A0C3GJE2"/>